<gene>
    <name evidence="14" type="ORF">SAMN02745775_105186</name>
</gene>
<sequence>MPKALARRALALAAGLLAAAPAFAQENVRMILNWRLEGPNAPFFLAEDRGFFREEGITLRMDPGEGSSAPIGRIAAGTYDAGFGDINTLIEFTARQPERRVVTAMVLYTRPPMAVVSLARANINRPQDLAGRRVGAPQNDTGFRLFPAFATLAGIDPARVNFQSVTPQLRETLLVRGDVEAVTGFDSTVWFGLKGLGVRREDVRFMYYGDHGVDVLSNSILVSTEMAERRPQVVAGLVRAITRGWIEAIRDPRAAVQHIARREALLDPALETERLQWVIDNQIRTPEALANGIGHVEPERLTRAIGIVAQGFSLPRVPAAAEILDTRFLPAAPLRRIN</sequence>
<dbReference type="GO" id="GO:0009228">
    <property type="term" value="P:thiamine biosynthetic process"/>
    <property type="evidence" value="ECO:0007669"/>
    <property type="project" value="UniProtKB-KW"/>
</dbReference>
<dbReference type="InterPro" id="IPR015168">
    <property type="entry name" value="SsuA/THI5"/>
</dbReference>
<accession>A0A1I4BE96</accession>
<comment type="similarity">
    <text evidence="3">Belongs to the NMT1/THI5 family.</text>
</comment>
<evidence type="ECO:0000256" key="11">
    <source>
        <dbReference type="ARBA" id="ARBA00048179"/>
    </source>
</evidence>
<dbReference type="OrthoDB" id="7431968at2"/>
<protein>
    <recommendedName>
        <fullName evidence="10">Thiamine pyrimidine synthase</fullName>
    </recommendedName>
</protein>
<feature type="chain" id="PRO_5011762149" description="Thiamine pyrimidine synthase" evidence="12">
    <location>
        <begin position="25"/>
        <end position="338"/>
    </location>
</feature>
<dbReference type="PANTHER" id="PTHR31528:SF1">
    <property type="entry name" value="4-AMINO-5-HYDROXYMETHYL-2-METHYLPYRIMIDINE PHOSPHATE SYNTHASE THI11-RELATED"/>
    <property type="match status" value="1"/>
</dbReference>
<evidence type="ECO:0000256" key="8">
    <source>
        <dbReference type="ARBA" id="ARBA00022977"/>
    </source>
</evidence>
<feature type="signal peptide" evidence="12">
    <location>
        <begin position="1"/>
        <end position="24"/>
    </location>
</feature>
<evidence type="ECO:0000256" key="6">
    <source>
        <dbReference type="ARBA" id="ARBA00022723"/>
    </source>
</evidence>
<dbReference type="SUPFAM" id="SSF53850">
    <property type="entry name" value="Periplasmic binding protein-like II"/>
    <property type="match status" value="1"/>
</dbReference>
<dbReference type="Pfam" id="PF09084">
    <property type="entry name" value="NMT1"/>
    <property type="match status" value="1"/>
</dbReference>
<comment type="catalytic activity">
    <reaction evidence="11">
        <text>N(6)-(pyridoxal phosphate)-L-lysyl-[4-amino-5-hydroxymethyl-2-methylpyrimidine phosphate synthase] + L-histidyl-[4-amino-5-hydroxymethyl-2-methylpyrimidine phosphate synthase] + 2 Fe(3+) + 4 H2O = L-lysyl-[4-amino-5-hydroxymethyl-2-methylpyrimidine phosphate synthase] + (2S)-2-amino-5-hydroxy-4-oxopentanoyl-[4-amino-5-hydroxymethyl-2-methylpyrimidine phosphate synthase] + 4-amino-2-methyl-5-(phosphooxymethyl)pyrimidine + 3-oxopropanoate + 2 Fe(2+) + 2 H(+)</text>
        <dbReference type="Rhea" id="RHEA:65756"/>
        <dbReference type="Rhea" id="RHEA-COMP:16892"/>
        <dbReference type="Rhea" id="RHEA-COMP:16893"/>
        <dbReference type="Rhea" id="RHEA-COMP:16894"/>
        <dbReference type="Rhea" id="RHEA-COMP:16895"/>
        <dbReference type="ChEBI" id="CHEBI:15377"/>
        <dbReference type="ChEBI" id="CHEBI:15378"/>
        <dbReference type="ChEBI" id="CHEBI:29033"/>
        <dbReference type="ChEBI" id="CHEBI:29034"/>
        <dbReference type="ChEBI" id="CHEBI:29969"/>
        <dbReference type="ChEBI" id="CHEBI:29979"/>
        <dbReference type="ChEBI" id="CHEBI:33190"/>
        <dbReference type="ChEBI" id="CHEBI:58354"/>
        <dbReference type="ChEBI" id="CHEBI:143915"/>
        <dbReference type="ChEBI" id="CHEBI:157692"/>
    </reaction>
    <physiologicalReaction direction="left-to-right" evidence="11">
        <dbReference type="Rhea" id="RHEA:65757"/>
    </physiologicalReaction>
</comment>
<dbReference type="InterPro" id="IPR027939">
    <property type="entry name" value="NMT1/THI5"/>
</dbReference>
<evidence type="ECO:0000256" key="12">
    <source>
        <dbReference type="SAM" id="SignalP"/>
    </source>
</evidence>
<evidence type="ECO:0000256" key="7">
    <source>
        <dbReference type="ARBA" id="ARBA00022898"/>
    </source>
</evidence>
<dbReference type="RefSeq" id="WP_092960706.1">
    <property type="nucleotide sequence ID" value="NZ_FOSQ01000005.1"/>
</dbReference>
<evidence type="ECO:0000256" key="4">
    <source>
        <dbReference type="ARBA" id="ARBA00011738"/>
    </source>
</evidence>
<dbReference type="AlphaFoldDB" id="A0A1I4BE96"/>
<dbReference type="PANTHER" id="PTHR31528">
    <property type="entry name" value="4-AMINO-5-HYDROXYMETHYL-2-METHYLPYRIMIDINE PHOSPHATE SYNTHASE THI11-RELATED"/>
    <property type="match status" value="1"/>
</dbReference>
<proteinExistence type="inferred from homology"/>
<evidence type="ECO:0000256" key="1">
    <source>
        <dbReference type="ARBA" id="ARBA00003469"/>
    </source>
</evidence>
<keyword evidence="7" id="KW-0663">Pyridoxal phosphate</keyword>
<dbReference type="Gene3D" id="3.40.190.10">
    <property type="entry name" value="Periplasmic binding protein-like II"/>
    <property type="match status" value="2"/>
</dbReference>
<keyword evidence="15" id="KW-1185">Reference proteome</keyword>
<dbReference type="STRING" id="1123062.SAMN02745775_105186"/>
<organism evidence="14 15">
    <name type="scientific">Falsiroseomonas stagni DSM 19981</name>
    <dbReference type="NCBI Taxonomy" id="1123062"/>
    <lineage>
        <taxon>Bacteria</taxon>
        <taxon>Pseudomonadati</taxon>
        <taxon>Pseudomonadota</taxon>
        <taxon>Alphaproteobacteria</taxon>
        <taxon>Acetobacterales</taxon>
        <taxon>Roseomonadaceae</taxon>
        <taxon>Falsiroseomonas</taxon>
    </lineage>
</organism>
<comment type="function">
    <text evidence="1">Responsible for the formation of the pyrimidine heterocycle in the thiamine biosynthesis pathway. Catalyzes the formation of hydroxymethylpyrimidine phosphate (HMP-P) from histidine and pyridoxal phosphate (PLP). The protein uses PLP and the active site histidine to form HMP-P, generating an inactive enzyme. The enzyme can only undergo a single turnover, which suggests it is a suicide enzyme.</text>
</comment>
<dbReference type="EMBL" id="FOSQ01000005">
    <property type="protein sequence ID" value="SFK66487.1"/>
    <property type="molecule type" value="Genomic_DNA"/>
</dbReference>
<keyword evidence="9" id="KW-0408">Iron</keyword>
<comment type="subunit">
    <text evidence="4">Homodimer.</text>
</comment>
<keyword evidence="6" id="KW-0479">Metal-binding</keyword>
<keyword evidence="8" id="KW-0784">Thiamine biosynthesis</keyword>
<evidence type="ECO:0000256" key="5">
    <source>
        <dbReference type="ARBA" id="ARBA00022679"/>
    </source>
</evidence>
<dbReference type="GO" id="GO:0046872">
    <property type="term" value="F:metal ion binding"/>
    <property type="evidence" value="ECO:0007669"/>
    <property type="project" value="UniProtKB-KW"/>
</dbReference>
<name>A0A1I4BE96_9PROT</name>
<evidence type="ECO:0000313" key="15">
    <source>
        <dbReference type="Proteomes" id="UP000199473"/>
    </source>
</evidence>
<dbReference type="Proteomes" id="UP000199473">
    <property type="component" value="Unassembled WGS sequence"/>
</dbReference>
<evidence type="ECO:0000256" key="10">
    <source>
        <dbReference type="ARBA" id="ARBA00033171"/>
    </source>
</evidence>
<evidence type="ECO:0000313" key="14">
    <source>
        <dbReference type="EMBL" id="SFK66487.1"/>
    </source>
</evidence>
<keyword evidence="12" id="KW-0732">Signal</keyword>
<comment type="pathway">
    <text evidence="2">Cofactor biosynthesis; thiamine diphosphate biosynthesis.</text>
</comment>
<evidence type="ECO:0000256" key="3">
    <source>
        <dbReference type="ARBA" id="ARBA00009406"/>
    </source>
</evidence>
<evidence type="ECO:0000256" key="9">
    <source>
        <dbReference type="ARBA" id="ARBA00023004"/>
    </source>
</evidence>
<keyword evidence="5" id="KW-0808">Transferase</keyword>
<dbReference type="GO" id="GO:0016740">
    <property type="term" value="F:transferase activity"/>
    <property type="evidence" value="ECO:0007669"/>
    <property type="project" value="UniProtKB-KW"/>
</dbReference>
<feature type="domain" description="SsuA/THI5-like" evidence="13">
    <location>
        <begin position="41"/>
        <end position="255"/>
    </location>
</feature>
<reference evidence="14 15" key="1">
    <citation type="submission" date="2016-10" db="EMBL/GenBank/DDBJ databases">
        <authorList>
            <person name="de Groot N.N."/>
        </authorList>
    </citation>
    <scope>NUCLEOTIDE SEQUENCE [LARGE SCALE GENOMIC DNA]</scope>
    <source>
        <strain evidence="14 15">DSM 19981</strain>
    </source>
</reference>
<evidence type="ECO:0000259" key="13">
    <source>
        <dbReference type="Pfam" id="PF09084"/>
    </source>
</evidence>
<evidence type="ECO:0000256" key="2">
    <source>
        <dbReference type="ARBA" id="ARBA00004948"/>
    </source>
</evidence>